<keyword evidence="1" id="KW-0732">Signal</keyword>
<name>A0ABT1MMU9_9RHOB</name>
<comment type="caution">
    <text evidence="2">The sequence shown here is derived from an EMBL/GenBank/DDBJ whole genome shotgun (WGS) entry which is preliminary data.</text>
</comment>
<evidence type="ECO:0000256" key="1">
    <source>
        <dbReference type="SAM" id="SignalP"/>
    </source>
</evidence>
<gene>
    <name evidence="2" type="ORF">MLD63_04025</name>
</gene>
<accession>A0ABT1MMU9</accession>
<evidence type="ECO:0000313" key="2">
    <source>
        <dbReference type="EMBL" id="MCQ0969597.1"/>
    </source>
</evidence>
<dbReference type="Proteomes" id="UP001203945">
    <property type="component" value="Unassembled WGS sequence"/>
</dbReference>
<evidence type="ECO:0000313" key="3">
    <source>
        <dbReference type="Proteomes" id="UP001203945"/>
    </source>
</evidence>
<dbReference type="EMBL" id="JAKZEU010000002">
    <property type="protein sequence ID" value="MCQ0969597.1"/>
    <property type="molecule type" value="Genomic_DNA"/>
</dbReference>
<protein>
    <submittedName>
        <fullName evidence="2">Enoyl-CoA hydratase</fullName>
    </submittedName>
</protein>
<reference evidence="2 3" key="1">
    <citation type="submission" date="2022-03" db="EMBL/GenBank/DDBJ databases">
        <authorList>
            <person name="He Y."/>
        </authorList>
    </citation>
    <scope>NUCLEOTIDE SEQUENCE [LARGE SCALE GENOMIC DNA]</scope>
    <source>
        <strain evidence="2 3">TK19116</strain>
    </source>
</reference>
<keyword evidence="3" id="KW-1185">Reference proteome</keyword>
<dbReference type="PROSITE" id="PS51257">
    <property type="entry name" value="PROKAR_LIPOPROTEIN"/>
    <property type="match status" value="1"/>
</dbReference>
<feature type="chain" id="PRO_5046428209" evidence="1">
    <location>
        <begin position="24"/>
        <end position="142"/>
    </location>
</feature>
<sequence length="142" mass="15256">MKIVRTIAVLVLALTIAACRFPADPEGTTDEVEGAVLKVGELSELGEADQQAVALVAYNLSAEVRISRGDPHTLFNALEEGRLHLIAGALPMDTPFAKDVALTRPVGKLERDGDQVDQVLAVRQGENAFLIRVDRAIKGMQP</sequence>
<proteinExistence type="predicted"/>
<feature type="signal peptide" evidence="1">
    <location>
        <begin position="1"/>
        <end position="23"/>
    </location>
</feature>
<organism evidence="2 3">
    <name type="scientific">Paracoccus albicereus</name>
    <dbReference type="NCBI Taxonomy" id="2922394"/>
    <lineage>
        <taxon>Bacteria</taxon>
        <taxon>Pseudomonadati</taxon>
        <taxon>Pseudomonadota</taxon>
        <taxon>Alphaproteobacteria</taxon>
        <taxon>Rhodobacterales</taxon>
        <taxon>Paracoccaceae</taxon>
        <taxon>Paracoccus</taxon>
    </lineage>
</organism>